<protein>
    <submittedName>
        <fullName evidence="1">Uncharacterized protein</fullName>
    </submittedName>
</protein>
<dbReference type="RefSeq" id="WP_248939395.1">
    <property type="nucleotide sequence ID" value="NZ_JAKIKS010000018.1"/>
</dbReference>
<comment type="caution">
    <text evidence="1">The sequence shown here is derived from an EMBL/GenBank/DDBJ whole genome shotgun (WGS) entry which is preliminary data.</text>
</comment>
<evidence type="ECO:0000313" key="1">
    <source>
        <dbReference type="EMBL" id="MCL1124111.1"/>
    </source>
</evidence>
<reference evidence="1 2" key="1">
    <citation type="submission" date="2022-01" db="EMBL/GenBank/DDBJ databases">
        <title>Whole genome-based taxonomy of the Shewanellaceae.</title>
        <authorList>
            <person name="Martin-Rodriguez A.J."/>
        </authorList>
    </citation>
    <scope>NUCLEOTIDE SEQUENCE [LARGE SCALE GENOMIC DNA]</scope>
    <source>
        <strain evidence="1 2">DSM 17177</strain>
    </source>
</reference>
<dbReference type="EMBL" id="JAKIKS010000018">
    <property type="protein sequence ID" value="MCL1124111.1"/>
    <property type="molecule type" value="Genomic_DNA"/>
</dbReference>
<dbReference type="Proteomes" id="UP001203423">
    <property type="component" value="Unassembled WGS sequence"/>
</dbReference>
<evidence type="ECO:0000313" key="2">
    <source>
        <dbReference type="Proteomes" id="UP001203423"/>
    </source>
</evidence>
<organism evidence="1 2">
    <name type="scientific">Shewanella surugensis</name>
    <dbReference type="NCBI Taxonomy" id="212020"/>
    <lineage>
        <taxon>Bacteria</taxon>
        <taxon>Pseudomonadati</taxon>
        <taxon>Pseudomonadota</taxon>
        <taxon>Gammaproteobacteria</taxon>
        <taxon>Alteromonadales</taxon>
        <taxon>Shewanellaceae</taxon>
        <taxon>Shewanella</taxon>
    </lineage>
</organism>
<gene>
    <name evidence="1" type="ORF">L2764_06385</name>
</gene>
<keyword evidence="2" id="KW-1185">Reference proteome</keyword>
<proteinExistence type="predicted"/>
<name>A0ABT0L8T4_9GAMM</name>
<accession>A0ABT0L8T4</accession>
<dbReference type="PROSITE" id="PS51257">
    <property type="entry name" value="PROKAR_LIPOPROTEIN"/>
    <property type="match status" value="1"/>
</dbReference>
<sequence length="82" mass="9262">MSRFILLLTVTVTVIWTLLLLQGCSSTEVVSDESHIHPASGEERLEVMGRDQEVHFKFMFSENGGYNDQVDECWGNTISVID</sequence>